<dbReference type="AlphaFoldDB" id="A0AA88AL02"/>
<dbReference type="InterPro" id="IPR032675">
    <property type="entry name" value="LRR_dom_sf"/>
</dbReference>
<keyword evidence="1" id="KW-0433">Leucine-rich repeat</keyword>
<comment type="caution">
    <text evidence="5">The sequence shown here is derived from an EMBL/GenBank/DDBJ whole genome shotgun (WGS) entry which is preliminary data.</text>
</comment>
<sequence>MSTRRVILDQPRPGTSAVHGIFLGSQAKEEKLHNADPFLEIRDLRLVKFGKPFPAQRLRILISIDLSNCEYLINTPDFTNIPNLEILTLKGCIKLQEVHPSVGVLEHLVLLNLNGCKCLQKLPDKISLRSLETFILSRCSNLNKFPEIVGDMKNLSQLYLDDHHSEVINLQLPSSFAGLTSLISLNLSHCNLQEGAIPNDIGCLSSLQNLDLSGNNFKVIPESFSQLSKLRELDLSDCRELMCLPLPLPLTRIPEWCSKWRNNGSSITINLSPEDNFGMRKGFTLFFAFEIKEQDNIHEGLEPQKTACLFHSDEGGYLSFLPDFKMQAAGSYGFCRYLPRGWFQEKYLNQASGVFGALILTERQDLDIKMCGLHIIFEQDVEEFSQKLFKTHAEFQDLDLNFIQHCRKFLDGARELNNLGEPSTVWDDSSHKEQGSGKAQKEDHAEPTCATKEPNSSSEDCVDDWTTQMRRDTQTLLSRLFEGRYAHYNPFSFIIPVETVSSWFLHHCVGDTAICYLLSNLYDDERWVGLDVYVRFKRSNPSETPSLLFVDLYAHGTDNGMPLPILSFPLTMNGLLESSFVVSHVPRAYFPKQLNQCQGISVLFTPVALSNVKVDLRVVICGTRLLYEQDSTSFIDQMVNLASMHPSLLQFLHYQAKSHIQKVEEFLRKAETHKQIEEGKQRPGPSSLEWSFLQSLQKLLTSTKPLANDVANTLEKYRFYRAQNNASRELGPMLVHSKEVFSENLCQMQRSAQVRGLTCSFNHFHIMPDKVLRFGGKLNEWRHDLEILLESFFIDEGLLITLSVGGKLIAVTKRFDPNLVFNFCFPQKEMLDWFQVRSSTSRVAIELPPNLYNDSSWDGLAVCAAFSVNEHPNAFSEMSVDLLCHLSVNGHCLNPVPSFSVTKDRYNWLHLRGFIWLTYIPRLILIELDQQRNIEARIFSSCPGLVVKMCGIRVLYHQDVKEFRHAIIQCSISIFDTSDFFQYVGPFGIRTLVEITDEQNTPLHANDRKDNTESRFLDESTIDQSTFRQTSNEEFDQNSIYNSCFPAIEIRDWFGDQSRFDSSGKIHLPPDINSDNNWIGLTMCAYFSDLEITDINHKSDLEIVPHVTLFCEFETENGSLRPHRHHQTTEEDLNLLRRGGFVWLSFLPRRWFYEANHEAPHQLNECRVMKAAFESDIQGIRVRRCAFRLLYQHEVEEFKQTIRNCILNTSSPCDKKISESSAHKLPKDKGKRVLE</sequence>
<reference evidence="5" key="1">
    <citation type="submission" date="2023-07" db="EMBL/GenBank/DDBJ databases">
        <title>draft genome sequence of fig (Ficus carica).</title>
        <authorList>
            <person name="Takahashi T."/>
            <person name="Nishimura K."/>
        </authorList>
    </citation>
    <scope>NUCLEOTIDE SEQUENCE</scope>
</reference>
<proteinExistence type="predicted"/>
<accession>A0AA88AL02</accession>
<dbReference type="PANTHER" id="PTHR45752">
    <property type="entry name" value="LEUCINE-RICH REPEAT-CONTAINING"/>
    <property type="match status" value="1"/>
</dbReference>
<evidence type="ECO:0000256" key="3">
    <source>
        <dbReference type="SAM" id="MobiDB-lite"/>
    </source>
</evidence>
<dbReference type="InterPro" id="IPR045344">
    <property type="entry name" value="C-JID"/>
</dbReference>
<dbReference type="PANTHER" id="PTHR45752:SF187">
    <property type="entry name" value="LEUCINE-RICH REPEAT AND IQ DOMAIN-CONTAINING PROTEIN 4"/>
    <property type="match status" value="1"/>
</dbReference>
<keyword evidence="6" id="KW-1185">Reference proteome</keyword>
<feature type="region of interest" description="Disordered" evidence="3">
    <location>
        <begin position="422"/>
        <end position="464"/>
    </location>
</feature>
<dbReference type="Gene3D" id="3.80.10.10">
    <property type="entry name" value="Ribonuclease Inhibitor"/>
    <property type="match status" value="1"/>
</dbReference>
<feature type="domain" description="C-JID" evidence="4">
    <location>
        <begin position="826"/>
        <end position="960"/>
    </location>
</feature>
<feature type="compositionally biased region" description="Basic and acidic residues" evidence="3">
    <location>
        <begin position="428"/>
        <end position="446"/>
    </location>
</feature>
<evidence type="ECO:0000313" key="6">
    <source>
        <dbReference type="Proteomes" id="UP001187192"/>
    </source>
</evidence>
<dbReference type="Proteomes" id="UP001187192">
    <property type="component" value="Unassembled WGS sequence"/>
</dbReference>
<dbReference type="Pfam" id="PF20160">
    <property type="entry name" value="C-JID"/>
    <property type="match status" value="2"/>
</dbReference>
<dbReference type="EMBL" id="BTGU01000067">
    <property type="protein sequence ID" value="GMN56988.1"/>
    <property type="molecule type" value="Genomic_DNA"/>
</dbReference>
<dbReference type="InterPro" id="IPR050715">
    <property type="entry name" value="LRR-SigEffector_domain"/>
</dbReference>
<evidence type="ECO:0000259" key="4">
    <source>
        <dbReference type="Pfam" id="PF20160"/>
    </source>
</evidence>
<keyword evidence="2" id="KW-0677">Repeat</keyword>
<evidence type="ECO:0000313" key="5">
    <source>
        <dbReference type="EMBL" id="GMN56988.1"/>
    </source>
</evidence>
<dbReference type="Pfam" id="PF13855">
    <property type="entry name" value="LRR_8"/>
    <property type="match status" value="1"/>
</dbReference>
<dbReference type="PROSITE" id="PS51450">
    <property type="entry name" value="LRR"/>
    <property type="match status" value="1"/>
</dbReference>
<feature type="region of interest" description="Disordered" evidence="3">
    <location>
        <begin position="1214"/>
        <end position="1235"/>
    </location>
</feature>
<evidence type="ECO:0000256" key="2">
    <source>
        <dbReference type="ARBA" id="ARBA00022737"/>
    </source>
</evidence>
<feature type="domain" description="C-JID" evidence="4">
    <location>
        <begin position="1046"/>
        <end position="1196"/>
    </location>
</feature>
<gene>
    <name evidence="5" type="ORF">TIFTF001_026095</name>
</gene>
<dbReference type="InterPro" id="IPR001611">
    <property type="entry name" value="Leu-rich_rpt"/>
</dbReference>
<protein>
    <recommendedName>
        <fullName evidence="4">C-JID domain-containing protein</fullName>
    </recommendedName>
</protein>
<evidence type="ECO:0000256" key="1">
    <source>
        <dbReference type="ARBA" id="ARBA00022614"/>
    </source>
</evidence>
<organism evidence="5 6">
    <name type="scientific">Ficus carica</name>
    <name type="common">Common fig</name>
    <dbReference type="NCBI Taxonomy" id="3494"/>
    <lineage>
        <taxon>Eukaryota</taxon>
        <taxon>Viridiplantae</taxon>
        <taxon>Streptophyta</taxon>
        <taxon>Embryophyta</taxon>
        <taxon>Tracheophyta</taxon>
        <taxon>Spermatophyta</taxon>
        <taxon>Magnoliopsida</taxon>
        <taxon>eudicotyledons</taxon>
        <taxon>Gunneridae</taxon>
        <taxon>Pentapetalae</taxon>
        <taxon>rosids</taxon>
        <taxon>fabids</taxon>
        <taxon>Rosales</taxon>
        <taxon>Moraceae</taxon>
        <taxon>Ficeae</taxon>
        <taxon>Ficus</taxon>
    </lineage>
</organism>
<name>A0AA88AL02_FICCA</name>
<dbReference type="SUPFAM" id="SSF52058">
    <property type="entry name" value="L domain-like"/>
    <property type="match status" value="1"/>
</dbReference>